<evidence type="ECO:0000256" key="3">
    <source>
        <dbReference type="ARBA" id="ARBA00022629"/>
    </source>
</evidence>
<dbReference type="InterPro" id="IPR001998">
    <property type="entry name" value="Xylose_isomerase"/>
</dbReference>
<dbReference type="EC" id="5.3.1.5" evidence="2 8"/>
<comment type="catalytic activity">
    <reaction evidence="7 8">
        <text>alpha-D-xylose = alpha-D-xylulofuranose</text>
        <dbReference type="Rhea" id="RHEA:22816"/>
        <dbReference type="ChEBI" id="CHEBI:28518"/>
        <dbReference type="ChEBI" id="CHEBI:188998"/>
        <dbReference type="EC" id="5.3.1.5"/>
    </reaction>
</comment>
<evidence type="ECO:0000256" key="9">
    <source>
        <dbReference type="SAM" id="MobiDB-lite"/>
    </source>
</evidence>
<sequence length="470" mass="53992">MALYASTQANAVKRQKTGLRDTSTRSNVVDSNEYFQGIQKIEYKPEAGIEETLCYRYYNAVERVHGRTMEEWLRPSISFWHAFNTSPQHDFDSWNQSLLQRPWDDGNHTLETYKRRIRAAFEFYSKLGVKYWCVWDRDLAPEGDTLEETNHNMDEIMEFILDLQQKTGTRLLWLAVNLHYNPRYNSGACTSSDASVLSFAGAQVKKAMEVAHKLGAESFLFRGIKEGFSSHLTTDHTKQLRGFARLLKMTSDYRDRIGYRGQLLLEPNYENFFNYRKNDKYLNSSKVYHYYDYDTTSALCFLKHFNLDRYYKISAKIGHQLSLASIYGSLGSIDATCITAPPNIHETTLLLKTVIENGGIQPGGLNIGVTMYPDSTDLKDMALAYISAIDSFAKGLRNAAKIIADGILSKNVQQRYLSYHSGFGSRFMNGEASLEECEEQAHKHNNEVFNTSSRTEHWETVFARYSEKLK</sequence>
<dbReference type="GO" id="GO:0046872">
    <property type="term" value="F:metal ion binding"/>
    <property type="evidence" value="ECO:0007669"/>
    <property type="project" value="UniProtKB-KW"/>
</dbReference>
<dbReference type="GO" id="GO:0042732">
    <property type="term" value="P:D-xylose metabolic process"/>
    <property type="evidence" value="ECO:0007669"/>
    <property type="project" value="UniProtKB-KW"/>
</dbReference>
<dbReference type="PANTHER" id="PTHR48408:SF1">
    <property type="entry name" value="XYLOSE ISOMERASE"/>
    <property type="match status" value="1"/>
</dbReference>
<dbReference type="PROSITE" id="PS51415">
    <property type="entry name" value="XYLOSE_ISOMERASE"/>
    <property type="match status" value="1"/>
</dbReference>
<dbReference type="InterPro" id="IPR036237">
    <property type="entry name" value="Xyl_isomerase-like_sf"/>
</dbReference>
<keyword evidence="3 8" id="KW-0859">Xylose metabolism</keyword>
<evidence type="ECO:0000256" key="2">
    <source>
        <dbReference type="ARBA" id="ARBA00011958"/>
    </source>
</evidence>
<feature type="region of interest" description="Disordered" evidence="9">
    <location>
        <begin position="1"/>
        <end position="23"/>
    </location>
</feature>
<evidence type="ECO:0000256" key="1">
    <source>
        <dbReference type="ARBA" id="ARBA00005765"/>
    </source>
</evidence>
<dbReference type="GO" id="GO:0009045">
    <property type="term" value="F:xylose isomerase activity"/>
    <property type="evidence" value="ECO:0007669"/>
    <property type="project" value="UniProtKB-EC"/>
</dbReference>
<dbReference type="PRINTS" id="PR00688">
    <property type="entry name" value="XYLOSISMRASE"/>
</dbReference>
<protein>
    <recommendedName>
        <fullName evidence="2 8">Xylose isomerase</fullName>
        <ecNumber evidence="2 8">5.3.1.5</ecNumber>
    </recommendedName>
</protein>
<evidence type="ECO:0000256" key="4">
    <source>
        <dbReference type="ARBA" id="ARBA00022723"/>
    </source>
</evidence>
<evidence type="ECO:0000313" key="10">
    <source>
        <dbReference type="EMBL" id="JAS32972.1"/>
    </source>
</evidence>
<accession>A0A1B6E4W0</accession>
<feature type="compositionally biased region" description="Polar residues" evidence="9">
    <location>
        <begin position="1"/>
        <end position="10"/>
    </location>
</feature>
<dbReference type="PANTHER" id="PTHR48408">
    <property type="match status" value="1"/>
</dbReference>
<reference evidence="10" key="1">
    <citation type="submission" date="2015-12" db="EMBL/GenBank/DDBJ databases">
        <title>De novo transcriptome assembly of four potential Pierce s Disease insect vectors from Arizona vineyards.</title>
        <authorList>
            <person name="Tassone E.E."/>
        </authorList>
    </citation>
    <scope>NUCLEOTIDE SEQUENCE</scope>
</reference>
<dbReference type="EMBL" id="GEDC01004326">
    <property type="protein sequence ID" value="JAS32972.1"/>
    <property type="molecule type" value="Transcribed_RNA"/>
</dbReference>
<dbReference type="AlphaFoldDB" id="A0A1B6E4W0"/>
<comment type="similarity">
    <text evidence="1 8">Belongs to the xylose isomerase family.</text>
</comment>
<keyword evidence="6 8" id="KW-0119">Carbohydrate metabolism</keyword>
<gene>
    <name evidence="10" type="ORF">g.6362</name>
</gene>
<name>A0A1B6E4W0_9HEMI</name>
<dbReference type="SUPFAM" id="SSF51658">
    <property type="entry name" value="Xylose isomerase-like"/>
    <property type="match status" value="1"/>
</dbReference>
<proteinExistence type="inferred from homology"/>
<keyword evidence="4 8" id="KW-0479">Metal-binding</keyword>
<evidence type="ECO:0000256" key="7">
    <source>
        <dbReference type="ARBA" id="ARBA00033659"/>
    </source>
</evidence>
<keyword evidence="5 8" id="KW-0413">Isomerase</keyword>
<dbReference type="Gene3D" id="3.20.20.150">
    <property type="entry name" value="Divalent-metal-dependent TIM barrel enzymes"/>
    <property type="match status" value="1"/>
</dbReference>
<evidence type="ECO:0000256" key="5">
    <source>
        <dbReference type="ARBA" id="ARBA00023235"/>
    </source>
</evidence>
<evidence type="ECO:0000256" key="6">
    <source>
        <dbReference type="ARBA" id="ARBA00023277"/>
    </source>
</evidence>
<evidence type="ECO:0000256" key="8">
    <source>
        <dbReference type="RuleBase" id="RU000609"/>
    </source>
</evidence>
<organism evidence="10">
    <name type="scientific">Clastoptera arizonana</name>
    <name type="common">Arizona spittle bug</name>
    <dbReference type="NCBI Taxonomy" id="38151"/>
    <lineage>
        <taxon>Eukaryota</taxon>
        <taxon>Metazoa</taxon>
        <taxon>Ecdysozoa</taxon>
        <taxon>Arthropoda</taxon>
        <taxon>Hexapoda</taxon>
        <taxon>Insecta</taxon>
        <taxon>Pterygota</taxon>
        <taxon>Neoptera</taxon>
        <taxon>Paraneoptera</taxon>
        <taxon>Hemiptera</taxon>
        <taxon>Auchenorrhyncha</taxon>
        <taxon>Cercopoidea</taxon>
        <taxon>Clastopteridae</taxon>
        <taxon>Clastoptera</taxon>
    </lineage>
</organism>